<evidence type="ECO:0000259" key="1">
    <source>
        <dbReference type="Pfam" id="PF07883"/>
    </source>
</evidence>
<dbReference type="Proteomes" id="UP000198817">
    <property type="component" value="Unassembled WGS sequence"/>
</dbReference>
<protein>
    <submittedName>
        <fullName evidence="2">Cupin domain protein</fullName>
    </submittedName>
</protein>
<dbReference type="EMBL" id="FPBT01000001">
    <property type="protein sequence ID" value="SFU27773.1"/>
    <property type="molecule type" value="Genomic_DNA"/>
</dbReference>
<evidence type="ECO:0000313" key="2">
    <source>
        <dbReference type="EMBL" id="SFU27773.1"/>
    </source>
</evidence>
<reference evidence="2 3" key="1">
    <citation type="submission" date="2016-10" db="EMBL/GenBank/DDBJ databases">
        <authorList>
            <person name="de Groot N.N."/>
        </authorList>
    </citation>
    <scope>NUCLEOTIDE SEQUENCE [LARGE SCALE GENOMIC DNA]</scope>
    <source>
        <strain evidence="2 3">KHGC13</strain>
    </source>
</reference>
<dbReference type="PANTHER" id="PTHR37694">
    <property type="entry name" value="SLR8022 PROTEIN"/>
    <property type="match status" value="1"/>
</dbReference>
<organism evidence="2 3">
    <name type="scientific">Eubacterium pyruvativorans</name>
    <dbReference type="NCBI Taxonomy" id="155865"/>
    <lineage>
        <taxon>Bacteria</taxon>
        <taxon>Bacillati</taxon>
        <taxon>Bacillota</taxon>
        <taxon>Clostridia</taxon>
        <taxon>Eubacteriales</taxon>
        <taxon>Eubacteriaceae</taxon>
        <taxon>Eubacterium</taxon>
    </lineage>
</organism>
<dbReference type="CDD" id="cd02230">
    <property type="entry name" value="cupin_HP0902-like"/>
    <property type="match status" value="1"/>
</dbReference>
<dbReference type="InterPro" id="IPR011051">
    <property type="entry name" value="RmlC_Cupin_sf"/>
</dbReference>
<dbReference type="InterPro" id="IPR014710">
    <property type="entry name" value="RmlC-like_jellyroll"/>
</dbReference>
<dbReference type="InterPro" id="IPR013096">
    <property type="entry name" value="Cupin_2"/>
</dbReference>
<dbReference type="GeneID" id="78355282"/>
<sequence length="221" mass="24150">MDRWREKNGEVFSIPKDNPTVPGCTISKSVFAGEENNLIYFSLAEDTSISAETYQNPKLLILNSGSMTVFTPEGAEQKMQAGDVTVMPAGTPVGMRTEEGAVYTELSLGKEQHMNKVLEAGKVMKLADLVPYQEGRIVNMDLINEDHLKFVIMAFDEGTGLTEHAAPGEALIFALEGDGVIGYEGESHPIHAGENFKFAKNGRHSVQAKGRFKMALLLTLE</sequence>
<dbReference type="AlphaFoldDB" id="A0A1I7EV47"/>
<dbReference type="PANTHER" id="PTHR37694:SF1">
    <property type="entry name" value="SLR8022 PROTEIN"/>
    <property type="match status" value="1"/>
</dbReference>
<dbReference type="Gene3D" id="2.60.120.10">
    <property type="entry name" value="Jelly Rolls"/>
    <property type="match status" value="2"/>
</dbReference>
<feature type="domain" description="Cupin type-2" evidence="1">
    <location>
        <begin position="152"/>
        <end position="217"/>
    </location>
</feature>
<proteinExistence type="predicted"/>
<dbReference type="SUPFAM" id="SSF51182">
    <property type="entry name" value="RmlC-like cupins"/>
    <property type="match status" value="2"/>
</dbReference>
<accession>A0A1I7EV47</accession>
<dbReference type="Pfam" id="PF07883">
    <property type="entry name" value="Cupin_2"/>
    <property type="match status" value="1"/>
</dbReference>
<name>A0A1I7EV47_9FIRM</name>
<dbReference type="RefSeq" id="WP_090164610.1">
    <property type="nucleotide sequence ID" value="NZ_CACWQI010000005.1"/>
</dbReference>
<dbReference type="STRING" id="155865.SAMN05216515_10210"/>
<dbReference type="OrthoDB" id="9793184at2"/>
<evidence type="ECO:0000313" key="3">
    <source>
        <dbReference type="Proteomes" id="UP000198817"/>
    </source>
</evidence>
<gene>
    <name evidence="2" type="ORF">SAMN05216508_10110</name>
</gene>
<keyword evidence="3" id="KW-1185">Reference proteome</keyword>